<dbReference type="EMBL" id="CP021780">
    <property type="protein sequence ID" value="ASA26254.1"/>
    <property type="molecule type" value="Genomic_DNA"/>
</dbReference>
<dbReference type="SUPFAM" id="SSF142913">
    <property type="entry name" value="YktB/PF0168-like"/>
    <property type="match status" value="1"/>
</dbReference>
<gene>
    <name evidence="3" type="ORF">B9T62_09500</name>
</gene>
<organism evidence="3 4">
    <name type="scientific">Paenibacillus donghaensis</name>
    <dbReference type="NCBI Taxonomy" id="414771"/>
    <lineage>
        <taxon>Bacteria</taxon>
        <taxon>Bacillati</taxon>
        <taxon>Bacillota</taxon>
        <taxon>Bacilli</taxon>
        <taxon>Bacillales</taxon>
        <taxon>Paenibacillaceae</taxon>
        <taxon>Paenibacillus</taxon>
    </lineage>
</organism>
<dbReference type="Gene3D" id="3.30.930.20">
    <property type="entry name" value="Protein of unknown function DUF1054"/>
    <property type="match status" value="1"/>
</dbReference>
<feature type="region of interest" description="Disordered" evidence="2">
    <location>
        <begin position="212"/>
        <end position="232"/>
    </location>
</feature>
<dbReference type="InterPro" id="IPR009403">
    <property type="entry name" value="UPF0637"/>
</dbReference>
<evidence type="ECO:0000313" key="4">
    <source>
        <dbReference type="Proteomes" id="UP000249890"/>
    </source>
</evidence>
<dbReference type="RefSeq" id="WP_087920200.1">
    <property type="nucleotide sequence ID" value="NZ_CP021780.1"/>
</dbReference>
<evidence type="ECO:0000256" key="2">
    <source>
        <dbReference type="SAM" id="MobiDB-lite"/>
    </source>
</evidence>
<evidence type="ECO:0000313" key="3">
    <source>
        <dbReference type="EMBL" id="ASA26254.1"/>
    </source>
</evidence>
<dbReference type="Proteomes" id="UP000249890">
    <property type="component" value="Chromosome"/>
</dbReference>
<sequence>MPVIEFDKPDFAVFEIEGLEPRMEALIERVRPKLTQLGYELAPFLSALCGEEMFPHVAKHARRTVHAPKDTWVAWGPNKRGYKALPHFQVGMFGSHLFVVFAIIYESTNKISFAEALSRNTEDVIKQLPGDYFWSTDHLDPRGTPHSEMGGEEYGEFARRLKEVKKAEVTCGLRIAKDDPVLQDQDRLIALIQQTFERLLVLYRMASIPPKPSLPREGPKGLHPLDSRKFGE</sequence>
<dbReference type="Pfam" id="PF06335">
    <property type="entry name" value="DUF1054"/>
    <property type="match status" value="1"/>
</dbReference>
<evidence type="ECO:0000256" key="1">
    <source>
        <dbReference type="HAMAP-Rule" id="MF_01851"/>
    </source>
</evidence>
<feature type="compositionally biased region" description="Basic and acidic residues" evidence="2">
    <location>
        <begin position="217"/>
        <end position="232"/>
    </location>
</feature>
<dbReference type="InterPro" id="IPR053707">
    <property type="entry name" value="UPF0637_domain_sf"/>
</dbReference>
<reference evidence="3 4" key="1">
    <citation type="submission" date="2017-06" db="EMBL/GenBank/DDBJ databases">
        <title>Complete genome sequence of Paenibacillus donghaensis KCTC 13049T isolated from East Sea sediment, South Korea.</title>
        <authorList>
            <person name="Jung B.K."/>
            <person name="Hong S.-J."/>
            <person name="Shin J.-H."/>
        </authorList>
    </citation>
    <scope>NUCLEOTIDE SEQUENCE [LARGE SCALE GENOMIC DNA]</scope>
    <source>
        <strain evidence="3 4">KCTC 13049</strain>
    </source>
</reference>
<name>A0A2Z2KJ23_9BACL</name>
<dbReference type="KEGG" id="pdh:B9T62_09500"/>
<dbReference type="PIRSF" id="PIRSF021332">
    <property type="entry name" value="DUF1054"/>
    <property type="match status" value="1"/>
</dbReference>
<keyword evidence="4" id="KW-1185">Reference proteome</keyword>
<protein>
    <recommendedName>
        <fullName evidence="1">UPF0637 protein B9T62_09500</fullName>
    </recommendedName>
</protein>
<dbReference type="HAMAP" id="MF_01851">
    <property type="entry name" value="UPF0637"/>
    <property type="match status" value="1"/>
</dbReference>
<dbReference type="AlphaFoldDB" id="A0A2Z2KJ23"/>
<dbReference type="OrthoDB" id="9812818at2"/>
<comment type="similarity">
    <text evidence="1">Belongs to the UPF0637 family.</text>
</comment>
<proteinExistence type="inferred from homology"/>
<accession>A0A2Z2KJ23</accession>